<protein>
    <submittedName>
        <fullName evidence="2">Glycosyltransferase family 2 protein</fullName>
    </submittedName>
</protein>
<dbReference type="InterPro" id="IPR029044">
    <property type="entry name" value="Nucleotide-diphossugar_trans"/>
</dbReference>
<proteinExistence type="predicted"/>
<dbReference type="Proteomes" id="UP000609531">
    <property type="component" value="Unassembled WGS sequence"/>
</dbReference>
<evidence type="ECO:0000313" key="2">
    <source>
        <dbReference type="EMBL" id="MBJ3777372.1"/>
    </source>
</evidence>
<keyword evidence="3" id="KW-1185">Reference proteome</keyword>
<dbReference type="PANTHER" id="PTHR43179:SF7">
    <property type="entry name" value="RHAMNOSYLTRANSFERASE WBBL"/>
    <property type="match status" value="1"/>
</dbReference>
<dbReference type="CDD" id="cd04186">
    <property type="entry name" value="GT_2_like_c"/>
    <property type="match status" value="1"/>
</dbReference>
<comment type="caution">
    <text evidence="2">The sequence shown here is derived from an EMBL/GenBank/DDBJ whole genome shotgun (WGS) entry which is preliminary data.</text>
</comment>
<dbReference type="InterPro" id="IPR001173">
    <property type="entry name" value="Glyco_trans_2-like"/>
</dbReference>
<dbReference type="Pfam" id="PF00535">
    <property type="entry name" value="Glycos_transf_2"/>
    <property type="match status" value="1"/>
</dbReference>
<evidence type="ECO:0000313" key="3">
    <source>
        <dbReference type="Proteomes" id="UP000609531"/>
    </source>
</evidence>
<dbReference type="AlphaFoldDB" id="A0A934MED3"/>
<dbReference type="Gene3D" id="3.90.550.10">
    <property type="entry name" value="Spore Coat Polysaccharide Biosynthesis Protein SpsA, Chain A"/>
    <property type="match status" value="1"/>
</dbReference>
<reference evidence="2" key="1">
    <citation type="submission" date="2020-12" db="EMBL/GenBank/DDBJ databases">
        <title>Bacterial taxonomy.</title>
        <authorList>
            <person name="Pan X."/>
        </authorList>
    </citation>
    <scope>NUCLEOTIDE SEQUENCE</scope>
    <source>
        <strain evidence="2">B2012</strain>
    </source>
</reference>
<feature type="domain" description="Glycosyltransferase 2-like" evidence="1">
    <location>
        <begin position="529"/>
        <end position="706"/>
    </location>
</feature>
<name>A0A934MED3_9HYPH</name>
<evidence type="ECO:0000259" key="1">
    <source>
        <dbReference type="Pfam" id="PF00535"/>
    </source>
</evidence>
<accession>A0A934MED3</accession>
<dbReference type="PANTHER" id="PTHR43179">
    <property type="entry name" value="RHAMNOSYLTRANSFERASE WBBL"/>
    <property type="match status" value="1"/>
</dbReference>
<dbReference type="SUPFAM" id="SSF53448">
    <property type="entry name" value="Nucleotide-diphospho-sugar transferases"/>
    <property type="match status" value="1"/>
</dbReference>
<dbReference type="RefSeq" id="WP_198883279.1">
    <property type="nucleotide sequence ID" value="NZ_JAEKJA010000015.1"/>
</dbReference>
<gene>
    <name evidence="2" type="ORF">JCR33_16820</name>
</gene>
<dbReference type="EMBL" id="JAEKJA010000015">
    <property type="protein sequence ID" value="MBJ3777372.1"/>
    <property type="molecule type" value="Genomic_DNA"/>
</dbReference>
<sequence>MLPLDGYIEEIDDGVVRGWVWGPADPSEPLIVTATLAGVVLGAARADLYRPDLATHHKRDGFCGFELVLSRSALVMARFKMRQLGPARCELEFSVQRLKDGRLGPREHWTSLDRSHSARIYAPATLRASRGLCQDVRTVFGALDRLDQDTIAGWCFHSTLDHGSAPLLVDLLVDDVWADTAVAATPTWTERVGQRVSGASGAAEQMRFRFRTPPFLRDGHAHRVAVAVKGSDGALIDAPALVRLPSEAASTVSTFRMPPLIPPSTQMAGCADGPRQGEYERWIEEVERAAAEPFAPPAAGWPSLTVLIETRTLKVSERAALAETEASIRQQDVGAQIIHFGPGPADHRRTLKQAIGEATGEIVALCAAGDVVADGALATLLRTTAAEREAVLFYSDDDLLDAMGTRRRPRFKTAYCPDRALTDDVFSGLTAMRAEAARDAVATSPLPLDTATLAVKVARAVASRAICHIPRVLAHRAMGQPPRAKWQSAFVSALLQGEAAARGVAAPLVIDEEGRRILWPRPATPLSVSVIIPTKDRAALFEPLVHSLLADAGDLDIEILIVNNDSREEATFAAFRRLVSDPRVRILYVPDPFNYSTVNNFAVAESRGDIIVFANNDIAEPVPGTLDEMVRQALRPDIGIVGARLSYADGTNQHCGVALGIGGVGSHLLKGHSDLGRADHGRFRHAQTLSAVTAALMAMRREVFEAVGGFDEVLSIAYNDVDLCLRVTAETGLRVLYTPYAAAYHLESQSRGLDRTPAKRARLAREKALMTSRWSDVLFSDPYLSPNHSLTSRDLRPAHPPRVAAVAPRFTREAAE</sequence>
<organism evidence="2 3">
    <name type="scientific">Acuticoccus mangrovi</name>
    <dbReference type="NCBI Taxonomy" id="2796142"/>
    <lineage>
        <taxon>Bacteria</taxon>
        <taxon>Pseudomonadati</taxon>
        <taxon>Pseudomonadota</taxon>
        <taxon>Alphaproteobacteria</taxon>
        <taxon>Hyphomicrobiales</taxon>
        <taxon>Amorphaceae</taxon>
        <taxon>Acuticoccus</taxon>
    </lineage>
</organism>